<sequence>IQAWNYMFRQFKGGPDWIVERNLAERALKSWQENIRKEYAAYLTDLERTEPPPPAPPMRPIIKEMYNNSGGAFSGFGRHLVNDFLFNAAIHPGTPAISICEDDETFAELLEGIPEYLERFTVPQFYKPMASSCVPGRDNPFEFNEDSNRHYMQHYIDVFRRCSVQVPKELYEKYLKKGLLDSRHTIGE</sequence>
<feature type="non-terminal residue" evidence="1">
    <location>
        <position position="1"/>
    </location>
</feature>
<reference evidence="1 2" key="1">
    <citation type="submission" date="2014-04" db="EMBL/GenBank/DDBJ databases">
        <authorList>
            <consortium name="DOE Joint Genome Institute"/>
            <person name="Kuo A."/>
            <person name="Gay G."/>
            <person name="Dore J."/>
            <person name="Kohler A."/>
            <person name="Nagy L.G."/>
            <person name="Floudas D."/>
            <person name="Copeland A."/>
            <person name="Barry K.W."/>
            <person name="Cichocki N."/>
            <person name="Veneault-Fourrey C."/>
            <person name="LaButti K."/>
            <person name="Lindquist E.A."/>
            <person name="Lipzen A."/>
            <person name="Lundell T."/>
            <person name="Morin E."/>
            <person name="Murat C."/>
            <person name="Sun H."/>
            <person name="Tunlid A."/>
            <person name="Henrissat B."/>
            <person name="Grigoriev I.V."/>
            <person name="Hibbett D.S."/>
            <person name="Martin F."/>
            <person name="Nordberg H.P."/>
            <person name="Cantor M.N."/>
            <person name="Hua S.X."/>
        </authorList>
    </citation>
    <scope>NUCLEOTIDE SEQUENCE [LARGE SCALE GENOMIC DNA]</scope>
    <source>
        <strain evidence="2">h7</strain>
    </source>
</reference>
<organism evidence="1 2">
    <name type="scientific">Hebeloma cylindrosporum</name>
    <dbReference type="NCBI Taxonomy" id="76867"/>
    <lineage>
        <taxon>Eukaryota</taxon>
        <taxon>Fungi</taxon>
        <taxon>Dikarya</taxon>
        <taxon>Basidiomycota</taxon>
        <taxon>Agaricomycotina</taxon>
        <taxon>Agaricomycetes</taxon>
        <taxon>Agaricomycetidae</taxon>
        <taxon>Agaricales</taxon>
        <taxon>Agaricineae</taxon>
        <taxon>Hymenogastraceae</taxon>
        <taxon>Hebeloma</taxon>
    </lineage>
</organism>
<evidence type="ECO:0000313" key="2">
    <source>
        <dbReference type="Proteomes" id="UP000053424"/>
    </source>
</evidence>
<proteinExistence type="predicted"/>
<dbReference type="EMBL" id="KN831815">
    <property type="protein sequence ID" value="KIM35741.1"/>
    <property type="molecule type" value="Genomic_DNA"/>
</dbReference>
<dbReference type="AlphaFoldDB" id="A0A0C3BWH5"/>
<dbReference type="Proteomes" id="UP000053424">
    <property type="component" value="Unassembled WGS sequence"/>
</dbReference>
<keyword evidence="2" id="KW-1185">Reference proteome</keyword>
<feature type="non-terminal residue" evidence="1">
    <location>
        <position position="188"/>
    </location>
</feature>
<name>A0A0C3BWH5_HEBCY</name>
<dbReference type="OrthoDB" id="3061861at2759"/>
<reference evidence="2" key="2">
    <citation type="submission" date="2015-01" db="EMBL/GenBank/DDBJ databases">
        <title>Evolutionary Origins and Diversification of the Mycorrhizal Mutualists.</title>
        <authorList>
            <consortium name="DOE Joint Genome Institute"/>
            <consortium name="Mycorrhizal Genomics Consortium"/>
            <person name="Kohler A."/>
            <person name="Kuo A."/>
            <person name="Nagy L.G."/>
            <person name="Floudas D."/>
            <person name="Copeland A."/>
            <person name="Barry K.W."/>
            <person name="Cichocki N."/>
            <person name="Veneault-Fourrey C."/>
            <person name="LaButti K."/>
            <person name="Lindquist E.A."/>
            <person name="Lipzen A."/>
            <person name="Lundell T."/>
            <person name="Morin E."/>
            <person name="Murat C."/>
            <person name="Riley R."/>
            <person name="Ohm R."/>
            <person name="Sun H."/>
            <person name="Tunlid A."/>
            <person name="Henrissat B."/>
            <person name="Grigoriev I.V."/>
            <person name="Hibbett D.S."/>
            <person name="Martin F."/>
        </authorList>
    </citation>
    <scope>NUCLEOTIDE SEQUENCE [LARGE SCALE GENOMIC DNA]</scope>
    <source>
        <strain evidence="2">h7</strain>
    </source>
</reference>
<dbReference type="HOGENOM" id="CLU_101447_0_0_1"/>
<protein>
    <submittedName>
        <fullName evidence="1">Uncharacterized protein</fullName>
    </submittedName>
</protein>
<evidence type="ECO:0000313" key="1">
    <source>
        <dbReference type="EMBL" id="KIM35741.1"/>
    </source>
</evidence>
<gene>
    <name evidence="1" type="ORF">M413DRAFT_49544</name>
</gene>
<accession>A0A0C3BWH5</accession>